<sequence length="162" mass="17371">VGHVVQIIRSIPEVKATSRRTGLQLGLAAVTEANTGDISVNLRSHRSRDIYAIMDEVQDKVSRAEPALDIDIHQVLEDMIGDLTNAPQPVDIKLFSEDPDLLRHWAPIVADKISGVPGVVGVLNGIDDTISSPETVYHIRSSVTATSGFTPEEVATDAGALL</sequence>
<reference evidence="1" key="2">
    <citation type="journal article" date="2014" name="ISME J.">
        <title>Microbial stratification in low pH oxic and suboxic macroscopic growths along an acid mine drainage.</title>
        <authorList>
            <person name="Mendez-Garcia C."/>
            <person name="Mesa V."/>
            <person name="Sprenger R.R."/>
            <person name="Richter M."/>
            <person name="Diez M.S."/>
            <person name="Solano J."/>
            <person name="Bargiela R."/>
            <person name="Golyshina O.V."/>
            <person name="Manteca A."/>
            <person name="Ramos J.L."/>
            <person name="Gallego J.R."/>
            <person name="Llorente I."/>
            <person name="Martins Dos Santos V.A."/>
            <person name="Jensen O.N."/>
            <person name="Pelaez A.I."/>
            <person name="Sanchez J."/>
            <person name="Ferrer M."/>
        </authorList>
    </citation>
    <scope>NUCLEOTIDE SEQUENCE</scope>
</reference>
<gene>
    <name evidence="1" type="ORF">B1A_14557</name>
</gene>
<dbReference type="EMBL" id="AUZX01010688">
    <property type="protein sequence ID" value="EQD46608.1"/>
    <property type="molecule type" value="Genomic_DNA"/>
</dbReference>
<proteinExistence type="predicted"/>
<dbReference type="AlphaFoldDB" id="T0ZPP3"/>
<comment type="caution">
    <text evidence="1">The sequence shown here is derived from an EMBL/GenBank/DDBJ whole genome shotgun (WGS) entry which is preliminary data.</text>
</comment>
<evidence type="ECO:0000313" key="1">
    <source>
        <dbReference type="EMBL" id="EQD46608.1"/>
    </source>
</evidence>
<organism evidence="1">
    <name type="scientific">mine drainage metagenome</name>
    <dbReference type="NCBI Taxonomy" id="410659"/>
    <lineage>
        <taxon>unclassified sequences</taxon>
        <taxon>metagenomes</taxon>
        <taxon>ecological metagenomes</taxon>
    </lineage>
</organism>
<protein>
    <submittedName>
        <fullName evidence="1">Acriflavin resistance protein</fullName>
    </submittedName>
</protein>
<name>T0ZPP3_9ZZZZ</name>
<reference evidence="1" key="1">
    <citation type="submission" date="2013-08" db="EMBL/GenBank/DDBJ databases">
        <authorList>
            <person name="Mendez C."/>
            <person name="Richter M."/>
            <person name="Ferrer M."/>
            <person name="Sanchez J."/>
        </authorList>
    </citation>
    <scope>NUCLEOTIDE SEQUENCE</scope>
</reference>
<accession>T0ZPP3</accession>
<feature type="non-terminal residue" evidence="1">
    <location>
        <position position="1"/>
    </location>
</feature>
<feature type="non-terminal residue" evidence="1">
    <location>
        <position position="162"/>
    </location>
</feature>